<feature type="region of interest" description="Disordered" evidence="1">
    <location>
        <begin position="382"/>
        <end position="409"/>
    </location>
</feature>
<organism evidence="2 3">
    <name type="scientific">Aspergillus sclerotioniger CBS 115572</name>
    <dbReference type="NCBI Taxonomy" id="1450535"/>
    <lineage>
        <taxon>Eukaryota</taxon>
        <taxon>Fungi</taxon>
        <taxon>Dikarya</taxon>
        <taxon>Ascomycota</taxon>
        <taxon>Pezizomycotina</taxon>
        <taxon>Eurotiomycetes</taxon>
        <taxon>Eurotiomycetidae</taxon>
        <taxon>Eurotiales</taxon>
        <taxon>Aspergillaceae</taxon>
        <taxon>Aspergillus</taxon>
        <taxon>Aspergillus subgen. Circumdati</taxon>
    </lineage>
</organism>
<evidence type="ECO:0000313" key="2">
    <source>
        <dbReference type="EMBL" id="PWY90581.1"/>
    </source>
</evidence>
<protein>
    <submittedName>
        <fullName evidence="2">Purine and uridine phosphorylase</fullName>
    </submittedName>
</protein>
<dbReference type="InterPro" id="IPR035994">
    <property type="entry name" value="Nucleoside_phosphorylase_sf"/>
</dbReference>
<dbReference type="Gene3D" id="3.40.50.1580">
    <property type="entry name" value="Nucleoside phosphorylase domain"/>
    <property type="match status" value="1"/>
</dbReference>
<dbReference type="AlphaFoldDB" id="A0A317WXG0"/>
<dbReference type="PANTHER" id="PTHR46082:SF11">
    <property type="entry name" value="AAA+ ATPASE DOMAIN-CONTAINING PROTEIN-RELATED"/>
    <property type="match status" value="1"/>
</dbReference>
<evidence type="ECO:0000256" key="1">
    <source>
        <dbReference type="SAM" id="MobiDB-lite"/>
    </source>
</evidence>
<dbReference type="GeneID" id="37108964"/>
<keyword evidence="3" id="KW-1185">Reference proteome</keyword>
<dbReference type="GO" id="GO:0009116">
    <property type="term" value="P:nucleoside metabolic process"/>
    <property type="evidence" value="ECO:0007669"/>
    <property type="project" value="InterPro"/>
</dbReference>
<dbReference type="SUPFAM" id="SSF53167">
    <property type="entry name" value="Purine and uridine phosphorylases"/>
    <property type="match status" value="1"/>
</dbReference>
<proteinExistence type="predicted"/>
<dbReference type="RefSeq" id="XP_025468959.1">
    <property type="nucleotide sequence ID" value="XM_025606821.1"/>
</dbReference>
<evidence type="ECO:0000313" key="3">
    <source>
        <dbReference type="Proteomes" id="UP000246702"/>
    </source>
</evidence>
<dbReference type="STRING" id="1450535.A0A317WXG0"/>
<dbReference type="GO" id="GO:0003824">
    <property type="term" value="F:catalytic activity"/>
    <property type="evidence" value="ECO:0007669"/>
    <property type="project" value="InterPro"/>
</dbReference>
<comment type="caution">
    <text evidence="2">The sequence shown here is derived from an EMBL/GenBank/DDBJ whole genome shotgun (WGS) entry which is preliminary data.</text>
</comment>
<reference evidence="2 3" key="1">
    <citation type="submission" date="2016-12" db="EMBL/GenBank/DDBJ databases">
        <title>The genomes of Aspergillus section Nigri reveals drivers in fungal speciation.</title>
        <authorList>
            <consortium name="DOE Joint Genome Institute"/>
            <person name="Vesth T.C."/>
            <person name="Nybo J."/>
            <person name="Theobald S."/>
            <person name="Brandl J."/>
            <person name="Frisvad J.C."/>
            <person name="Nielsen K.F."/>
            <person name="Lyhne E.K."/>
            <person name="Kogle M.E."/>
            <person name="Kuo A."/>
            <person name="Riley R."/>
            <person name="Clum A."/>
            <person name="Nolan M."/>
            <person name="Lipzen A."/>
            <person name="Salamov A."/>
            <person name="Henrissat B."/>
            <person name="Wiebenga A."/>
            <person name="De Vries R.P."/>
            <person name="Grigoriev I.V."/>
            <person name="Mortensen U.H."/>
            <person name="Andersen M.R."/>
            <person name="Baker S.E."/>
        </authorList>
    </citation>
    <scope>NUCLEOTIDE SEQUENCE [LARGE SCALE GENOMIC DNA]</scope>
    <source>
        <strain evidence="2 3">CBS 115572</strain>
    </source>
</reference>
<dbReference type="OrthoDB" id="1577640at2759"/>
<sequence>MPLIRKSYTIAWISPLEVELTAAYLMLDEEHPPLAQPLGDPNHYTLGRIATHNIVIVNLPITGNTSTAAAVAHMRRTFPSVRFGVLVGIGGGVPAVTDKGRIHLGDVVVGKPDMGTPGVVEYANFQEWSDGWSSYAKCGSLLLPPAELLEGVQVVERKRARLRVDPVREHLRRIDTTIRGLRRYDFPGRSQDFLYATGYHHEVPGLSCLEAGCDLRVRCLDDSDALGDEDDGNDPIITVHTGIIGSGPKLIKDGVVRDRLAQRHGIVCFETEAAGAMHGFPCLVIRGISDYCDSRKNNVWHGYAAAVAAAYARELLCNVPGRGGRRKANVKDNAKPDINHAVPCYVLPLVVIPGQTAVSVFDNYLPGNGAWRLGLRAARRHGIPNPRNVTHGEDLRPRPPSGKPPGRKV</sequence>
<dbReference type="PANTHER" id="PTHR46082">
    <property type="entry name" value="ATP/GTP-BINDING PROTEIN-RELATED"/>
    <property type="match status" value="1"/>
</dbReference>
<dbReference type="InterPro" id="IPR053137">
    <property type="entry name" value="NLR-like"/>
</dbReference>
<accession>A0A317WXG0</accession>
<dbReference type="Proteomes" id="UP000246702">
    <property type="component" value="Unassembled WGS sequence"/>
</dbReference>
<dbReference type="EMBL" id="MSFK01000010">
    <property type="protein sequence ID" value="PWY90581.1"/>
    <property type="molecule type" value="Genomic_DNA"/>
</dbReference>
<name>A0A317WXG0_9EURO</name>
<gene>
    <name evidence="2" type="ORF">BO94DRAFT_31064</name>
</gene>